<reference evidence="1 2" key="1">
    <citation type="submission" date="2020-07" db="EMBL/GenBank/DDBJ databases">
        <title>Roseicoccus Jingziensis gen. nov., sp. nov., isolated from coastal seawater.</title>
        <authorList>
            <person name="Feng X."/>
        </authorList>
    </citation>
    <scope>NUCLEOTIDE SEQUENCE [LARGE SCALE GENOMIC DNA]</scope>
    <source>
        <strain evidence="1 2">N1E253</strain>
    </source>
</reference>
<accession>A0A851GDD9</accession>
<sequence length="175" mass="19630">MRNLLFNNPNTMANPLESSFEKLLALLVQSEVEFITVGGIAVCLNGYVRLTEGVDILVSRDFENIRRLIQSLSSYGEGFAAELSQEDFTDEEGAIRVIEAVENCQIDIFVKMQGLYLEDFASDLKFFQTASGLKIPFLGPRSLIRLKSASLREKDRVDVSVLRGMNGWQEGRTDL</sequence>
<dbReference type="RefSeq" id="WP_178931721.1">
    <property type="nucleotide sequence ID" value="NZ_JACBAZ010000002.1"/>
</dbReference>
<dbReference type="SUPFAM" id="SSF81301">
    <property type="entry name" value="Nucleotidyltransferase"/>
    <property type="match status" value="1"/>
</dbReference>
<comment type="caution">
    <text evidence="1">The sequence shown here is derived from an EMBL/GenBank/DDBJ whole genome shotgun (WGS) entry which is preliminary data.</text>
</comment>
<proteinExistence type="predicted"/>
<keyword evidence="2" id="KW-1185">Reference proteome</keyword>
<protein>
    <submittedName>
        <fullName evidence="1">Uncharacterized protein</fullName>
    </submittedName>
</protein>
<dbReference type="Proteomes" id="UP000557872">
    <property type="component" value="Unassembled WGS sequence"/>
</dbReference>
<organism evidence="1 2">
    <name type="scientific">Oceaniferula marina</name>
    <dbReference type="NCBI Taxonomy" id="2748318"/>
    <lineage>
        <taxon>Bacteria</taxon>
        <taxon>Pseudomonadati</taxon>
        <taxon>Verrucomicrobiota</taxon>
        <taxon>Verrucomicrobiia</taxon>
        <taxon>Verrucomicrobiales</taxon>
        <taxon>Verrucomicrobiaceae</taxon>
        <taxon>Oceaniferula</taxon>
    </lineage>
</organism>
<evidence type="ECO:0000313" key="1">
    <source>
        <dbReference type="EMBL" id="NWK55189.1"/>
    </source>
</evidence>
<dbReference type="Gene3D" id="3.30.460.40">
    <property type="match status" value="1"/>
</dbReference>
<dbReference type="InterPro" id="IPR043519">
    <property type="entry name" value="NT_sf"/>
</dbReference>
<name>A0A851GDD9_9BACT</name>
<dbReference type="AlphaFoldDB" id="A0A851GDD9"/>
<evidence type="ECO:0000313" key="2">
    <source>
        <dbReference type="Proteomes" id="UP000557872"/>
    </source>
</evidence>
<gene>
    <name evidence="1" type="ORF">HW115_06175</name>
</gene>
<dbReference type="EMBL" id="JACBAZ010000002">
    <property type="protein sequence ID" value="NWK55189.1"/>
    <property type="molecule type" value="Genomic_DNA"/>
</dbReference>